<dbReference type="Proteomes" id="UP000007151">
    <property type="component" value="Unassembled WGS sequence"/>
</dbReference>
<dbReference type="AlphaFoldDB" id="A0A212FAQ7"/>
<organism evidence="2 3">
    <name type="scientific">Danaus plexippus plexippus</name>
    <dbReference type="NCBI Taxonomy" id="278856"/>
    <lineage>
        <taxon>Eukaryota</taxon>
        <taxon>Metazoa</taxon>
        <taxon>Ecdysozoa</taxon>
        <taxon>Arthropoda</taxon>
        <taxon>Hexapoda</taxon>
        <taxon>Insecta</taxon>
        <taxon>Pterygota</taxon>
        <taxon>Neoptera</taxon>
        <taxon>Endopterygota</taxon>
        <taxon>Lepidoptera</taxon>
        <taxon>Glossata</taxon>
        <taxon>Ditrysia</taxon>
        <taxon>Papilionoidea</taxon>
        <taxon>Nymphalidae</taxon>
        <taxon>Danainae</taxon>
        <taxon>Danaini</taxon>
        <taxon>Danaina</taxon>
        <taxon>Danaus</taxon>
        <taxon>Danaus</taxon>
    </lineage>
</organism>
<comment type="caution">
    <text evidence="2">The sequence shown here is derived from an EMBL/GenBank/DDBJ whole genome shotgun (WGS) entry which is preliminary data.</text>
</comment>
<gene>
    <name evidence="2" type="ORF">KGM_210601</name>
</gene>
<reference evidence="2 3" key="1">
    <citation type="journal article" date="2011" name="Cell">
        <title>The monarch butterfly genome yields insights into long-distance migration.</title>
        <authorList>
            <person name="Zhan S."/>
            <person name="Merlin C."/>
            <person name="Boore J.L."/>
            <person name="Reppert S.M."/>
        </authorList>
    </citation>
    <scope>NUCLEOTIDE SEQUENCE [LARGE SCALE GENOMIC DNA]</scope>
    <source>
        <strain evidence="2">F-2</strain>
    </source>
</reference>
<keyword evidence="3" id="KW-1185">Reference proteome</keyword>
<dbReference type="eggNOG" id="ENOG502TC1X">
    <property type="taxonomic scope" value="Eukaryota"/>
</dbReference>
<evidence type="ECO:0000256" key="1">
    <source>
        <dbReference type="SAM" id="MobiDB-lite"/>
    </source>
</evidence>
<evidence type="ECO:0000313" key="3">
    <source>
        <dbReference type="Proteomes" id="UP000007151"/>
    </source>
</evidence>
<accession>A0A212FAQ7</accession>
<dbReference type="InterPro" id="IPR019341">
    <property type="entry name" value="Alpha/Gamma-adaptin-bd_p34"/>
</dbReference>
<proteinExistence type="predicted"/>
<feature type="region of interest" description="Disordered" evidence="1">
    <location>
        <begin position="183"/>
        <end position="216"/>
    </location>
</feature>
<dbReference type="EMBL" id="AGBW02009439">
    <property type="protein sequence ID" value="OWR50811.1"/>
    <property type="molecule type" value="Genomic_DNA"/>
</dbReference>
<evidence type="ECO:0000313" key="2">
    <source>
        <dbReference type="EMBL" id="OWR50811.1"/>
    </source>
</evidence>
<dbReference type="PANTHER" id="PTHR14659:SF1">
    <property type="entry name" value="ALPHA- AND GAMMA-ADAPTIN-BINDING PROTEIN P34"/>
    <property type="match status" value="1"/>
</dbReference>
<name>A0A212FAQ7_DANPL</name>
<feature type="region of interest" description="Disordered" evidence="1">
    <location>
        <begin position="144"/>
        <end position="164"/>
    </location>
</feature>
<dbReference type="STRING" id="278856.A0A212FAQ7"/>
<feature type="compositionally biased region" description="Basic and acidic residues" evidence="1">
    <location>
        <begin position="204"/>
        <end position="216"/>
    </location>
</feature>
<dbReference type="OrthoDB" id="10261384at2759"/>
<dbReference type="PANTHER" id="PTHR14659">
    <property type="entry name" value="ALPHA- AND GAMMA-ADAPTIN-BINDING PROTEIN P34"/>
    <property type="match status" value="1"/>
</dbReference>
<dbReference type="KEGG" id="dpl:KGM_210601"/>
<sequence>MACHILPIILVSAGDRADAKKFIEDVTKGQVVEFENWTEGSKVWMITNKYYHAQVQLKPLDDSRQLPDVWEHRVEAHVIYITEAEEKEALVAELAEERRSRALRGNARALVRLLVCAGGASATSLGGDALRSWARRNRYELVSLTEEPDPDSDGGTDGPFPETYGLDRVRATLHAHPWRGLERIDQPMDDEPGPAAELAAQGSDSEHEHNEGDDPEVAVERAERFAAALGALGAVGGALGDLPSEERLAAAEQLVGEFCRALGVDLPAL</sequence>
<protein>
    <submittedName>
        <fullName evidence="2">Alpha- and gamma-adaptin-binding protein p34</fullName>
    </submittedName>
</protein>